<comment type="similarity">
    <text evidence="2">Belongs to the bacterial solute-binding protein 1 family.</text>
</comment>
<dbReference type="InterPro" id="IPR050490">
    <property type="entry name" value="Bact_solute-bd_prot1"/>
</dbReference>
<sequence>MIKKLLAAAVLTGLSSLSSATELEVSHWWTSGGEAAAVTELAKAFDASGDKWKDSAIAAGGGGAAAIIISRILGGDPMGATQLNHGRDAEELIKAGLLQDLTDVAEKENWREIIRPSSLLDSCTFEGRIYCAPVNIHSPQWLWLSHKAFKDAGIPVPKNWSEFIAAAPALDKAGKLPLAVGQQAWQSNLTFNAITIAISGLEPWKKVYVDKNAEVAGGEEFKKVFEAADQARKISAKGKMQDWNAATAMVIKGDAGGQIMGDWAQGEFQLAGQVAGEDYTCLPGLGVTEMISTGGDAFYFPVLKDAEQTAAQKRLAALIIQKDTQVAFNLKKGSLPIRGDVDLETANDCMKKGIKILAGNNVLPDLSQVISADTMSDLEDLMVEFWNDPSMTTEEAQERFVKVIARAD</sequence>
<dbReference type="GO" id="GO:0042597">
    <property type="term" value="C:periplasmic space"/>
    <property type="evidence" value="ECO:0007669"/>
    <property type="project" value="UniProtKB-SubCell"/>
</dbReference>
<dbReference type="Gene3D" id="3.40.190.10">
    <property type="entry name" value="Periplasmic binding protein-like II"/>
    <property type="match status" value="2"/>
</dbReference>
<keyword evidence="4 7" id="KW-0732">Signal</keyword>
<comment type="subcellular location">
    <subcellularLocation>
        <location evidence="1">Periplasm</location>
    </subcellularLocation>
</comment>
<dbReference type="OrthoDB" id="5580590at2"/>
<dbReference type="PANTHER" id="PTHR43649:SF28">
    <property type="entry name" value="BINDING PROTEIN COMPONENT OF ABC SUGAR TRANSPORTER-RELATED"/>
    <property type="match status" value="1"/>
</dbReference>
<evidence type="ECO:0000256" key="3">
    <source>
        <dbReference type="ARBA" id="ARBA00022448"/>
    </source>
</evidence>
<evidence type="ECO:0000313" key="9">
    <source>
        <dbReference type="Proteomes" id="UP000245506"/>
    </source>
</evidence>
<dbReference type="Proteomes" id="UP000245506">
    <property type="component" value="Unassembled WGS sequence"/>
</dbReference>
<evidence type="ECO:0000256" key="4">
    <source>
        <dbReference type="ARBA" id="ARBA00022729"/>
    </source>
</evidence>
<dbReference type="PANTHER" id="PTHR43649">
    <property type="entry name" value="ARABINOSE-BINDING PROTEIN-RELATED"/>
    <property type="match status" value="1"/>
</dbReference>
<proteinExistence type="inferred from homology"/>
<accession>A0A317CA01</accession>
<evidence type="ECO:0000256" key="5">
    <source>
        <dbReference type="ARBA" id="ARBA00049629"/>
    </source>
</evidence>
<dbReference type="SUPFAM" id="SSF53850">
    <property type="entry name" value="Periplasmic binding protein-like II"/>
    <property type="match status" value="1"/>
</dbReference>
<organism evidence="8 9">
    <name type="scientific">Leucothrix arctica</name>
    <dbReference type="NCBI Taxonomy" id="1481894"/>
    <lineage>
        <taxon>Bacteria</taxon>
        <taxon>Pseudomonadati</taxon>
        <taxon>Pseudomonadota</taxon>
        <taxon>Gammaproteobacteria</taxon>
        <taxon>Thiotrichales</taxon>
        <taxon>Thiotrichaceae</taxon>
        <taxon>Leucothrix</taxon>
    </lineage>
</organism>
<evidence type="ECO:0000256" key="2">
    <source>
        <dbReference type="ARBA" id="ARBA00008520"/>
    </source>
</evidence>
<evidence type="ECO:0000313" key="8">
    <source>
        <dbReference type="EMBL" id="PWQ95368.1"/>
    </source>
</evidence>
<evidence type="ECO:0000256" key="7">
    <source>
        <dbReference type="SAM" id="SignalP"/>
    </source>
</evidence>
<dbReference type="AlphaFoldDB" id="A0A317CA01"/>
<protein>
    <recommendedName>
        <fullName evidence="6">Probable sugar-binding periplasmic protein</fullName>
    </recommendedName>
</protein>
<dbReference type="Pfam" id="PF01547">
    <property type="entry name" value="SBP_bac_1"/>
    <property type="match status" value="1"/>
</dbReference>
<keyword evidence="3" id="KW-0813">Transport</keyword>
<gene>
    <name evidence="8" type="ORF">DKT75_12805</name>
</gene>
<dbReference type="InterPro" id="IPR006059">
    <property type="entry name" value="SBP"/>
</dbReference>
<reference evidence="8 9" key="1">
    <citation type="submission" date="2018-05" db="EMBL/GenBank/DDBJ databases">
        <title>Leucothrix arctica sp. nov., isolated from Arctic seawater.</title>
        <authorList>
            <person name="Choi A."/>
            <person name="Baek K."/>
        </authorList>
    </citation>
    <scope>NUCLEOTIDE SEQUENCE [LARGE SCALE GENOMIC DNA]</scope>
    <source>
        <strain evidence="8 9">IMCC9719</strain>
    </source>
</reference>
<comment type="function">
    <text evidence="5">Part of a binding-protein-dependent transport system for a sugar.</text>
</comment>
<keyword evidence="9" id="KW-1185">Reference proteome</keyword>
<comment type="caution">
    <text evidence="8">The sequence shown here is derived from an EMBL/GenBank/DDBJ whole genome shotgun (WGS) entry which is preliminary data.</text>
</comment>
<evidence type="ECO:0000256" key="6">
    <source>
        <dbReference type="ARBA" id="ARBA00049753"/>
    </source>
</evidence>
<feature type="signal peptide" evidence="7">
    <location>
        <begin position="1"/>
        <end position="20"/>
    </location>
</feature>
<dbReference type="EMBL" id="QGKL01000035">
    <property type="protein sequence ID" value="PWQ95368.1"/>
    <property type="molecule type" value="Genomic_DNA"/>
</dbReference>
<evidence type="ECO:0000256" key="1">
    <source>
        <dbReference type="ARBA" id="ARBA00004418"/>
    </source>
</evidence>
<name>A0A317CA01_9GAMM</name>
<feature type="chain" id="PRO_5016444487" description="Probable sugar-binding periplasmic protein" evidence="7">
    <location>
        <begin position="21"/>
        <end position="408"/>
    </location>
</feature>